<evidence type="ECO:0000256" key="1">
    <source>
        <dbReference type="ARBA" id="ARBA00022729"/>
    </source>
</evidence>
<organism evidence="4 5">
    <name type="scientific">Symbiobacterium terraclitae</name>
    <dbReference type="NCBI Taxonomy" id="557451"/>
    <lineage>
        <taxon>Bacteria</taxon>
        <taxon>Bacillati</taxon>
        <taxon>Bacillota</taxon>
        <taxon>Clostridia</taxon>
        <taxon>Eubacteriales</taxon>
        <taxon>Symbiobacteriaceae</taxon>
        <taxon>Symbiobacterium</taxon>
    </lineage>
</organism>
<dbReference type="Gene3D" id="3.40.190.10">
    <property type="entry name" value="Periplasmic binding protein-like II"/>
    <property type="match status" value="2"/>
</dbReference>
<proteinExistence type="predicted"/>
<dbReference type="Pfam" id="PF13343">
    <property type="entry name" value="SBP_bac_6"/>
    <property type="match status" value="1"/>
</dbReference>
<feature type="region of interest" description="Disordered" evidence="2">
    <location>
        <begin position="26"/>
        <end position="58"/>
    </location>
</feature>
<evidence type="ECO:0000313" key="5">
    <source>
        <dbReference type="Proteomes" id="UP001519289"/>
    </source>
</evidence>
<evidence type="ECO:0000256" key="3">
    <source>
        <dbReference type="SAM" id="SignalP"/>
    </source>
</evidence>
<feature type="signal peptide" evidence="3">
    <location>
        <begin position="1"/>
        <end position="20"/>
    </location>
</feature>
<feature type="compositionally biased region" description="Low complexity" evidence="2">
    <location>
        <begin position="31"/>
        <end position="53"/>
    </location>
</feature>
<gene>
    <name evidence="4" type="ORF">J2Z79_003113</name>
</gene>
<dbReference type="Proteomes" id="UP001519289">
    <property type="component" value="Unassembled WGS sequence"/>
</dbReference>
<keyword evidence="1 3" id="KW-0732">Signal</keyword>
<dbReference type="RefSeq" id="WP_245302846.1">
    <property type="nucleotide sequence ID" value="NZ_JAGGLG010000033.1"/>
</dbReference>
<dbReference type="PROSITE" id="PS51257">
    <property type="entry name" value="PROKAR_LIPOPROTEIN"/>
    <property type="match status" value="1"/>
</dbReference>
<dbReference type="PANTHER" id="PTHR30006">
    <property type="entry name" value="THIAMINE-BINDING PERIPLASMIC PROTEIN-RELATED"/>
    <property type="match status" value="1"/>
</dbReference>
<evidence type="ECO:0000313" key="4">
    <source>
        <dbReference type="EMBL" id="MBP2019671.1"/>
    </source>
</evidence>
<name>A0ABS4JXG2_9FIRM</name>
<evidence type="ECO:0000256" key="2">
    <source>
        <dbReference type="SAM" id="MobiDB-lite"/>
    </source>
</evidence>
<dbReference type="InterPro" id="IPR026045">
    <property type="entry name" value="Ferric-bd"/>
</dbReference>
<keyword evidence="5" id="KW-1185">Reference proteome</keyword>
<feature type="chain" id="PRO_5046858205" evidence="3">
    <location>
        <begin position="21"/>
        <end position="380"/>
    </location>
</feature>
<reference evidence="4 5" key="1">
    <citation type="submission" date="2021-03" db="EMBL/GenBank/DDBJ databases">
        <title>Genomic Encyclopedia of Type Strains, Phase IV (KMG-IV): sequencing the most valuable type-strain genomes for metagenomic binning, comparative biology and taxonomic classification.</title>
        <authorList>
            <person name="Goeker M."/>
        </authorList>
    </citation>
    <scope>NUCLEOTIDE SEQUENCE [LARGE SCALE GENOMIC DNA]</scope>
    <source>
        <strain evidence="4 5">DSM 27138</strain>
    </source>
</reference>
<dbReference type="PIRSF" id="PIRSF002825">
    <property type="entry name" value="CfbpA"/>
    <property type="match status" value="1"/>
</dbReference>
<accession>A0ABS4JXG2</accession>
<dbReference type="EMBL" id="JAGGLG010000033">
    <property type="protein sequence ID" value="MBP2019671.1"/>
    <property type="molecule type" value="Genomic_DNA"/>
</dbReference>
<protein>
    <submittedName>
        <fullName evidence="4">Iron(III) transport system substrate-binding protein</fullName>
    </submittedName>
</protein>
<dbReference type="SUPFAM" id="SSF53850">
    <property type="entry name" value="Periplasmic binding protein-like II"/>
    <property type="match status" value="1"/>
</dbReference>
<comment type="caution">
    <text evidence="4">The sequence shown here is derived from an EMBL/GenBank/DDBJ whole genome shotgun (WGS) entry which is preliminary data.</text>
</comment>
<sequence length="380" mass="42436">MSTKWSRRLVGLLLAVGLIAAGCGGSGNQGGSQTPPATQNQQPQNQQPQTQTPAPAPQEETRLVIYTGRDQSIIDLMVAKFEEKYPEYKGKVEVLPMGAQEIMERVRAEKANPQGDIWWGGTQQALSLAVKEGLLAKINPEFASKIADGYKDPEGHWYGEMLLPEVIMYNKDMIPADQLPKDWDDLIDPKWKDQIIIRAVPASGTMRTIYAAMIDRFYAQDGKPDRGYEWLLKLDANTKEYAANPTDMYLKITRQEGSLSLWNLQDVLIQAEQEGMPFGYIIPESGVPILVDGVGMIAGAKHPQAAEKFLNLLFSEEVQAELSASRFQIPAIALDESLQPGWLKELTPKLKAMDLQWDVMAEKEAEWIGYWDENIKGKGK</sequence>